<dbReference type="GO" id="GO:0015035">
    <property type="term" value="F:protein-disulfide reductase activity"/>
    <property type="evidence" value="ECO:0007669"/>
    <property type="project" value="InterPro"/>
</dbReference>
<dbReference type="EMBL" id="CP066776">
    <property type="protein sequence ID" value="QQL44581.1"/>
    <property type="molecule type" value="Genomic_DNA"/>
</dbReference>
<gene>
    <name evidence="1" type="ORF">G3M56_011920</name>
</gene>
<dbReference type="PANTHER" id="PTHR33639:SF2">
    <property type="entry name" value="DUF393 DOMAIN-CONTAINING PROTEIN"/>
    <property type="match status" value="1"/>
</dbReference>
<protein>
    <submittedName>
        <fullName evidence="1">DUF393 domain-containing protein</fullName>
    </submittedName>
</protein>
<dbReference type="RefSeq" id="WP_164363807.1">
    <property type="nucleotide sequence ID" value="NZ_CP066776.1"/>
</dbReference>
<evidence type="ECO:0000313" key="1">
    <source>
        <dbReference type="EMBL" id="QQL44581.1"/>
    </source>
</evidence>
<keyword evidence="2" id="KW-1185">Reference proteome</keyword>
<name>A0A6B3L7S2_9BACT</name>
<reference evidence="1 2" key="1">
    <citation type="submission" date="2020-12" db="EMBL/GenBank/DDBJ databases">
        <title>Sulforoseuscoccus oceanibium gen. nov., sp. nov., a representative of the phylum Verrucomicrobia with special cytoplasmic membrane, and proposal of Sulforoseuscoccusaceae fam. nov.</title>
        <authorList>
            <person name="Xi F."/>
        </authorList>
    </citation>
    <scope>NUCLEOTIDE SEQUENCE [LARGE SCALE GENOMIC DNA]</scope>
    <source>
        <strain evidence="1 2">T37</strain>
    </source>
</reference>
<sequence>MSLLPPKPPVSSAARHVVFFDAECLMCDGTVRLLMDRDEGNVLHFATLQGPHARKLIDDGHLPDTHDLLGTLVFAENLGDPTHQKVTLRSTAVLRICDKIGGWWRVVGWLRIIPRPVRDAVYKFIAANRYKWFGKRPNDACFLPDADQAAKFMD</sequence>
<dbReference type="KEGG" id="soa:G3M56_011920"/>
<dbReference type="InterPro" id="IPR007263">
    <property type="entry name" value="DCC1-like"/>
</dbReference>
<evidence type="ECO:0000313" key="2">
    <source>
        <dbReference type="Proteomes" id="UP000475117"/>
    </source>
</evidence>
<dbReference type="Proteomes" id="UP000475117">
    <property type="component" value="Chromosome"/>
</dbReference>
<dbReference type="Pfam" id="PF04134">
    <property type="entry name" value="DCC1-like"/>
    <property type="match status" value="1"/>
</dbReference>
<dbReference type="PANTHER" id="PTHR33639">
    <property type="entry name" value="THIOL-DISULFIDE OXIDOREDUCTASE DCC"/>
    <property type="match status" value="1"/>
</dbReference>
<dbReference type="InterPro" id="IPR052927">
    <property type="entry name" value="DCC_oxidoreductase"/>
</dbReference>
<accession>A0A6B3L7S2</accession>
<dbReference type="AlphaFoldDB" id="A0A6B3L7S2"/>
<proteinExistence type="predicted"/>
<organism evidence="1 2">
    <name type="scientific">Sulfuriroseicoccus oceanibius</name>
    <dbReference type="NCBI Taxonomy" id="2707525"/>
    <lineage>
        <taxon>Bacteria</taxon>
        <taxon>Pseudomonadati</taxon>
        <taxon>Verrucomicrobiota</taxon>
        <taxon>Verrucomicrobiia</taxon>
        <taxon>Verrucomicrobiales</taxon>
        <taxon>Verrucomicrobiaceae</taxon>
        <taxon>Sulfuriroseicoccus</taxon>
    </lineage>
</organism>